<dbReference type="InterPro" id="IPR011234">
    <property type="entry name" value="Fumarylacetoacetase-like_C"/>
</dbReference>
<proteinExistence type="inferred from homology"/>
<keyword evidence="2" id="KW-0479">Metal-binding</keyword>
<evidence type="ECO:0000259" key="3">
    <source>
        <dbReference type="Pfam" id="PF01557"/>
    </source>
</evidence>
<dbReference type="RefSeq" id="WP_025351191.1">
    <property type="nucleotide sequence ID" value="NZ_CP006850.1"/>
</dbReference>
<dbReference type="KEGG" id="nno:NONO_c50180"/>
<reference evidence="4 5" key="1">
    <citation type="journal article" date="2014" name="Appl. Environ. Microbiol.">
        <title>Insights into the Microbial Degradation of Rubber and Gutta-Percha by Analysis of the Complete Genome of Nocardia nova SH22a.</title>
        <authorList>
            <person name="Luo Q."/>
            <person name="Hiessl S."/>
            <person name="Poehlein A."/>
            <person name="Daniel R."/>
            <person name="Steinbuchel A."/>
        </authorList>
    </citation>
    <scope>NUCLEOTIDE SEQUENCE [LARGE SCALE GENOMIC DNA]</scope>
    <source>
        <strain evidence="4">SH22a</strain>
    </source>
</reference>
<dbReference type="InterPro" id="IPR051121">
    <property type="entry name" value="FAH"/>
</dbReference>
<dbReference type="GO" id="GO:0046872">
    <property type="term" value="F:metal ion binding"/>
    <property type="evidence" value="ECO:0007669"/>
    <property type="project" value="UniProtKB-KW"/>
</dbReference>
<dbReference type="GO" id="GO:0016853">
    <property type="term" value="F:isomerase activity"/>
    <property type="evidence" value="ECO:0007669"/>
    <property type="project" value="UniProtKB-ARBA"/>
</dbReference>
<sequence>MKLASFQIDGADDVGIVRPDGVIPLRSLAPDAPTTMREALAWIPVHDPNPLDPDVHALPFDSVRLLPVVPDPAAIWCAALTYLSHVREDPTRPVPDYPLFFLRVPASQIGHGEPMLVPSVSAELDYEGELAVVIGRRGRDIPMATALDHVGGYTCYNDGSVRDWQRHTSQITMGKNFDATGGFGPWLVTPDEFGDPARHRITTRLNGEVVQDASVAELLFPIEYLIHYVSTVSTLEVGDVIVTGTSGGVGVRRNPPLFMRSGDVVEVEIDGIGVLRNPVALAAAPQTGGFHAFHPEITETRSS</sequence>
<evidence type="ECO:0000313" key="4">
    <source>
        <dbReference type="EMBL" id="AHH19802.1"/>
    </source>
</evidence>
<evidence type="ECO:0000256" key="1">
    <source>
        <dbReference type="ARBA" id="ARBA00010211"/>
    </source>
</evidence>
<comment type="similarity">
    <text evidence="1">Belongs to the FAH family.</text>
</comment>
<dbReference type="STRING" id="1415166.NONO_c50180"/>
<dbReference type="PANTHER" id="PTHR42796:SF4">
    <property type="entry name" value="FUMARYLACETOACETATE HYDROLASE DOMAIN-CONTAINING PROTEIN 2A"/>
    <property type="match status" value="1"/>
</dbReference>
<dbReference type="AlphaFoldDB" id="W5TKM4"/>
<dbReference type="Pfam" id="PF01557">
    <property type="entry name" value="FAA_hydrolase"/>
    <property type="match status" value="1"/>
</dbReference>
<dbReference type="SUPFAM" id="SSF56529">
    <property type="entry name" value="FAH"/>
    <property type="match status" value="1"/>
</dbReference>
<protein>
    <submittedName>
        <fullName evidence="4">Putative ureidoglycolate lyase</fullName>
    </submittedName>
</protein>
<dbReference type="Proteomes" id="UP000019150">
    <property type="component" value="Chromosome"/>
</dbReference>
<accession>W5TKM4</accession>
<keyword evidence="5" id="KW-1185">Reference proteome</keyword>
<evidence type="ECO:0000313" key="5">
    <source>
        <dbReference type="Proteomes" id="UP000019150"/>
    </source>
</evidence>
<dbReference type="OrthoDB" id="9805307at2"/>
<dbReference type="GO" id="GO:0019752">
    <property type="term" value="P:carboxylic acid metabolic process"/>
    <property type="evidence" value="ECO:0007669"/>
    <property type="project" value="UniProtKB-ARBA"/>
</dbReference>
<organism evidence="4 5">
    <name type="scientific">Nocardia nova SH22a</name>
    <dbReference type="NCBI Taxonomy" id="1415166"/>
    <lineage>
        <taxon>Bacteria</taxon>
        <taxon>Bacillati</taxon>
        <taxon>Actinomycetota</taxon>
        <taxon>Actinomycetes</taxon>
        <taxon>Mycobacteriales</taxon>
        <taxon>Nocardiaceae</taxon>
        <taxon>Nocardia</taxon>
    </lineage>
</organism>
<dbReference type="EMBL" id="CP006850">
    <property type="protein sequence ID" value="AHH19802.1"/>
    <property type="molecule type" value="Genomic_DNA"/>
</dbReference>
<dbReference type="PATRIC" id="fig|1415166.3.peg.5176"/>
<dbReference type="Gene3D" id="3.90.850.10">
    <property type="entry name" value="Fumarylacetoacetase-like, C-terminal domain"/>
    <property type="match status" value="1"/>
</dbReference>
<evidence type="ECO:0000256" key="2">
    <source>
        <dbReference type="ARBA" id="ARBA00022723"/>
    </source>
</evidence>
<dbReference type="InterPro" id="IPR036663">
    <property type="entry name" value="Fumarylacetoacetase_C_sf"/>
</dbReference>
<gene>
    <name evidence="4" type="ORF">NONO_c50180</name>
</gene>
<dbReference type="HOGENOM" id="CLU_028458_3_0_11"/>
<dbReference type="FunFam" id="3.90.850.10:FF:000002">
    <property type="entry name" value="2-hydroxyhepta-2,4-diene-1,7-dioate isomerase"/>
    <property type="match status" value="1"/>
</dbReference>
<dbReference type="GO" id="GO:0016829">
    <property type="term" value="F:lyase activity"/>
    <property type="evidence" value="ECO:0007669"/>
    <property type="project" value="UniProtKB-KW"/>
</dbReference>
<keyword evidence="4" id="KW-0456">Lyase</keyword>
<feature type="domain" description="Fumarylacetoacetase-like C-terminal" evidence="3">
    <location>
        <begin position="75"/>
        <end position="279"/>
    </location>
</feature>
<dbReference type="eggNOG" id="COG0179">
    <property type="taxonomic scope" value="Bacteria"/>
</dbReference>
<dbReference type="PANTHER" id="PTHR42796">
    <property type="entry name" value="FUMARYLACETOACETATE HYDROLASE DOMAIN-CONTAINING PROTEIN 2A-RELATED"/>
    <property type="match status" value="1"/>
</dbReference>
<name>W5TKM4_9NOCA</name>